<evidence type="ECO:0000259" key="1">
    <source>
        <dbReference type="PROSITE" id="PS50943"/>
    </source>
</evidence>
<name>A0A5D4XMA2_9GAMM</name>
<evidence type="ECO:0000313" key="2">
    <source>
        <dbReference type="EMBL" id="TYT24951.1"/>
    </source>
</evidence>
<dbReference type="InterPro" id="IPR010982">
    <property type="entry name" value="Lambda_DNA-bd_dom_sf"/>
</dbReference>
<dbReference type="GO" id="GO:0003677">
    <property type="term" value="F:DNA binding"/>
    <property type="evidence" value="ECO:0007669"/>
    <property type="project" value="InterPro"/>
</dbReference>
<organism evidence="2 3">
    <name type="scientific">Luteimonas viscosa</name>
    <dbReference type="NCBI Taxonomy" id="1132694"/>
    <lineage>
        <taxon>Bacteria</taxon>
        <taxon>Pseudomonadati</taxon>
        <taxon>Pseudomonadota</taxon>
        <taxon>Gammaproteobacteria</taxon>
        <taxon>Lysobacterales</taxon>
        <taxon>Lysobacteraceae</taxon>
        <taxon>Luteimonas</taxon>
    </lineage>
</organism>
<dbReference type="Proteomes" id="UP000324973">
    <property type="component" value="Unassembled WGS sequence"/>
</dbReference>
<keyword evidence="3" id="KW-1185">Reference proteome</keyword>
<dbReference type="RefSeq" id="WP_149101501.1">
    <property type="nucleotide sequence ID" value="NZ_VTFT01000001.1"/>
</dbReference>
<sequence length="120" mass="13249">MSHMHVRIRQCRRLGGFSQSGLAMATGVRRSAVAQWEKPSQGTSPSIGHLVDIALAAGVSFEWLATGRGPMRLDGLDLTPTALTQDFAMDELESRVLSSIRRLTRRNREIACRILEIMAT</sequence>
<dbReference type="EMBL" id="VTFT01000001">
    <property type="protein sequence ID" value="TYT24951.1"/>
    <property type="molecule type" value="Genomic_DNA"/>
</dbReference>
<dbReference type="CDD" id="cd00093">
    <property type="entry name" value="HTH_XRE"/>
    <property type="match status" value="1"/>
</dbReference>
<reference evidence="2 3" key="1">
    <citation type="submission" date="2019-08" db="EMBL/GenBank/DDBJ databases">
        <title>Luteimonas viscosus sp. nov., isolated from soil of a sunflower field.</title>
        <authorList>
            <person name="Jianli Z."/>
            <person name="Ying Z."/>
        </authorList>
    </citation>
    <scope>NUCLEOTIDE SEQUENCE [LARGE SCALE GENOMIC DNA]</scope>
    <source>
        <strain evidence="2 3">XBU10</strain>
    </source>
</reference>
<feature type="domain" description="HTH cro/C1-type" evidence="1">
    <location>
        <begin position="8"/>
        <end position="64"/>
    </location>
</feature>
<dbReference type="InterPro" id="IPR001387">
    <property type="entry name" value="Cro/C1-type_HTH"/>
</dbReference>
<dbReference type="SUPFAM" id="SSF47413">
    <property type="entry name" value="lambda repressor-like DNA-binding domains"/>
    <property type="match status" value="1"/>
</dbReference>
<accession>A0A5D4XMA2</accession>
<dbReference type="SMART" id="SM00530">
    <property type="entry name" value="HTH_XRE"/>
    <property type="match status" value="1"/>
</dbReference>
<gene>
    <name evidence="2" type="ORF">FZO89_00890</name>
</gene>
<protein>
    <submittedName>
        <fullName evidence="2">Helix-turn-helix transcriptional regulator</fullName>
    </submittedName>
</protein>
<dbReference type="PROSITE" id="PS50943">
    <property type="entry name" value="HTH_CROC1"/>
    <property type="match status" value="1"/>
</dbReference>
<dbReference type="Gene3D" id="1.10.260.40">
    <property type="entry name" value="lambda repressor-like DNA-binding domains"/>
    <property type="match status" value="1"/>
</dbReference>
<dbReference type="OrthoDB" id="9772064at2"/>
<dbReference type="AlphaFoldDB" id="A0A5D4XMA2"/>
<dbReference type="Pfam" id="PF01381">
    <property type="entry name" value="HTH_3"/>
    <property type="match status" value="1"/>
</dbReference>
<evidence type="ECO:0000313" key="3">
    <source>
        <dbReference type="Proteomes" id="UP000324973"/>
    </source>
</evidence>
<proteinExistence type="predicted"/>
<comment type="caution">
    <text evidence="2">The sequence shown here is derived from an EMBL/GenBank/DDBJ whole genome shotgun (WGS) entry which is preliminary data.</text>
</comment>